<organism evidence="2 3">
    <name type="scientific">Paracoccus simplex</name>
    <dbReference type="NCBI Taxonomy" id="2086346"/>
    <lineage>
        <taxon>Bacteria</taxon>
        <taxon>Pseudomonadati</taxon>
        <taxon>Pseudomonadota</taxon>
        <taxon>Alphaproteobacteria</taxon>
        <taxon>Rhodobacterales</taxon>
        <taxon>Paracoccaceae</taxon>
        <taxon>Paracoccus</taxon>
    </lineage>
</organism>
<gene>
    <name evidence="2" type="ORF">ACFOMP_08175</name>
</gene>
<dbReference type="EMBL" id="JBHRXE010000018">
    <property type="protein sequence ID" value="MFC3569425.1"/>
    <property type="molecule type" value="Genomic_DNA"/>
</dbReference>
<accession>A0ABV7S1R0</accession>
<dbReference type="Proteomes" id="UP001595596">
    <property type="component" value="Unassembled WGS sequence"/>
</dbReference>
<dbReference type="Pfam" id="PF13403">
    <property type="entry name" value="Hint_2"/>
    <property type="match status" value="1"/>
</dbReference>
<proteinExistence type="predicted"/>
<sequence>MEYRIMTATFDTQVYNDPSAAGSDKYLPFLNRSSIRLDAAQMGEIRIEDDDARFGYLSRGGSGNFYDDPGSDTGQSLLESVRFGPSHAPDDLDPGQRISFQDAAILRDADGNEFYISFPTHVDYALSGYPIEAGGRHSVLIVPKIRQDAEGRDYWPQFRQDATYSFVGSYKIGFGQTSIAYDQTAKAPPCFTPGTLIATARGARPVESLLPGDAILTRDHGYRPLRWIGGAQLTAGQLDLQPNLRPIRIGRGALGPDLPARDLLVSPQHRVLIRSLIAQRMFGAQEVLLAAKHLTALPGIRALAPAGGIRYLHLLFDRHELLLSEGIWTESLLTGPQALVGLSAAARLLPRGHEARRLLQRHLKNARAFLPT</sequence>
<keyword evidence="3" id="KW-1185">Reference proteome</keyword>
<feature type="domain" description="Hedgehog/Intein (Hint)" evidence="1">
    <location>
        <begin position="189"/>
        <end position="335"/>
    </location>
</feature>
<comment type="caution">
    <text evidence="2">The sequence shown here is derived from an EMBL/GenBank/DDBJ whole genome shotgun (WGS) entry which is preliminary data.</text>
</comment>
<dbReference type="RefSeq" id="WP_379029363.1">
    <property type="nucleotide sequence ID" value="NZ_JBHRXE010000018.1"/>
</dbReference>
<evidence type="ECO:0000259" key="1">
    <source>
        <dbReference type="Pfam" id="PF13403"/>
    </source>
</evidence>
<name>A0ABV7S1R0_9RHOB</name>
<dbReference type="SUPFAM" id="SSF51294">
    <property type="entry name" value="Hedgehog/intein (Hint) domain"/>
    <property type="match status" value="1"/>
</dbReference>
<evidence type="ECO:0000313" key="3">
    <source>
        <dbReference type="Proteomes" id="UP001595596"/>
    </source>
</evidence>
<protein>
    <submittedName>
        <fullName evidence="2">Hint domain-containing protein</fullName>
    </submittedName>
</protein>
<evidence type="ECO:0000313" key="2">
    <source>
        <dbReference type="EMBL" id="MFC3569425.1"/>
    </source>
</evidence>
<reference evidence="3" key="1">
    <citation type="journal article" date="2019" name="Int. J. Syst. Evol. Microbiol.">
        <title>The Global Catalogue of Microorganisms (GCM) 10K type strain sequencing project: providing services to taxonomists for standard genome sequencing and annotation.</title>
        <authorList>
            <consortium name="The Broad Institute Genomics Platform"/>
            <consortium name="The Broad Institute Genome Sequencing Center for Infectious Disease"/>
            <person name="Wu L."/>
            <person name="Ma J."/>
        </authorList>
    </citation>
    <scope>NUCLEOTIDE SEQUENCE [LARGE SCALE GENOMIC DNA]</scope>
    <source>
        <strain evidence="3">VKM B-3226</strain>
    </source>
</reference>
<dbReference type="InterPro" id="IPR028992">
    <property type="entry name" value="Hedgehog/Intein_dom"/>
</dbReference>
<dbReference type="InterPro" id="IPR036844">
    <property type="entry name" value="Hint_dom_sf"/>
</dbReference>